<dbReference type="RefSeq" id="WP_219872921.1">
    <property type="nucleotide sequence ID" value="NZ_JAHZIJ010000008.1"/>
</dbReference>
<gene>
    <name evidence="1" type="ORF">K0T92_13045</name>
</gene>
<keyword evidence="2" id="KW-1185">Reference proteome</keyword>
<dbReference type="Proteomes" id="UP000812277">
    <property type="component" value="Unassembled WGS sequence"/>
</dbReference>
<reference evidence="1 2" key="1">
    <citation type="submission" date="2021-07" db="EMBL/GenBank/DDBJ databases">
        <title>Paenibacillus radiodurans sp. nov., isolated from the southeastern edge of Tengger Desert.</title>
        <authorList>
            <person name="Zhang G."/>
        </authorList>
    </citation>
    <scope>NUCLEOTIDE SEQUENCE [LARGE SCALE GENOMIC DNA]</scope>
    <source>
        <strain evidence="1 2">DT7-4</strain>
    </source>
</reference>
<evidence type="ECO:0000313" key="1">
    <source>
        <dbReference type="EMBL" id="MBW7475673.1"/>
    </source>
</evidence>
<comment type="caution">
    <text evidence="1">The sequence shown here is derived from an EMBL/GenBank/DDBJ whole genome shotgun (WGS) entry which is preliminary data.</text>
</comment>
<proteinExistence type="predicted"/>
<sequence length="217" mass="25415">MNAQMVWDQYKEVQECFPDLVLIPVDHRYFIRGTLQFRAEFMGLEVKESFLIEIELLTTYPHSLPIARELGGRIPKGFHKFVNGTLCLGTPLAMKITFSKNPTLLGFIKELIVPYLYSYAHYERNNRELPFGELSHNGEGLLEYYMDLFQVSSIDKAMQILYSLSFEKIRGHWPCPCGSNLKIRNCHGPMLMNLYNYQDATRFKSDLVHCWEFIKRK</sequence>
<dbReference type="EMBL" id="JAHZIJ010000008">
    <property type="protein sequence ID" value="MBW7475673.1"/>
    <property type="molecule type" value="Genomic_DNA"/>
</dbReference>
<organism evidence="1 2">
    <name type="scientific">Paenibacillus oenotherae</name>
    <dbReference type="NCBI Taxonomy" id="1435645"/>
    <lineage>
        <taxon>Bacteria</taxon>
        <taxon>Bacillati</taxon>
        <taxon>Bacillota</taxon>
        <taxon>Bacilli</taxon>
        <taxon>Bacillales</taxon>
        <taxon>Paenibacillaceae</taxon>
        <taxon>Paenibacillus</taxon>
    </lineage>
</organism>
<name>A0ABS7D921_9BACL</name>
<accession>A0ABS7D921</accession>
<protein>
    <submittedName>
        <fullName evidence="1">SEC-C domain-containing protein</fullName>
    </submittedName>
</protein>
<evidence type="ECO:0000313" key="2">
    <source>
        <dbReference type="Proteomes" id="UP000812277"/>
    </source>
</evidence>